<proteinExistence type="predicted"/>
<protein>
    <submittedName>
        <fullName evidence="2">Uncharacterized protein</fullName>
    </submittedName>
</protein>
<reference evidence="2 3" key="1">
    <citation type="journal article" date="2018" name="Front. Plant Sci.">
        <title>Red Clover (Trifolium pratense) and Zigzag Clover (T. medium) - A Picture of Genomic Similarities and Differences.</title>
        <authorList>
            <person name="Dluhosova J."/>
            <person name="Istvanek J."/>
            <person name="Nedelnik J."/>
            <person name="Repkova J."/>
        </authorList>
    </citation>
    <scope>NUCLEOTIDE SEQUENCE [LARGE SCALE GENOMIC DNA]</scope>
    <source>
        <strain evidence="3">cv. 10/8</strain>
        <tissue evidence="2">Leaf</tissue>
    </source>
</reference>
<feature type="compositionally biased region" description="Basic and acidic residues" evidence="1">
    <location>
        <begin position="29"/>
        <end position="43"/>
    </location>
</feature>
<evidence type="ECO:0000313" key="2">
    <source>
        <dbReference type="EMBL" id="MCI84593.1"/>
    </source>
</evidence>
<feature type="compositionally biased region" description="Polar residues" evidence="1">
    <location>
        <begin position="47"/>
        <end position="56"/>
    </location>
</feature>
<feature type="region of interest" description="Disordered" evidence="1">
    <location>
        <begin position="29"/>
        <end position="57"/>
    </location>
</feature>
<dbReference type="AlphaFoldDB" id="A0A392VB05"/>
<dbReference type="EMBL" id="LXQA011094796">
    <property type="protein sequence ID" value="MCI84593.1"/>
    <property type="molecule type" value="Genomic_DNA"/>
</dbReference>
<comment type="caution">
    <text evidence="2">The sequence shown here is derived from an EMBL/GenBank/DDBJ whole genome shotgun (WGS) entry which is preliminary data.</text>
</comment>
<feature type="non-terminal residue" evidence="2">
    <location>
        <position position="72"/>
    </location>
</feature>
<evidence type="ECO:0000313" key="3">
    <source>
        <dbReference type="Proteomes" id="UP000265520"/>
    </source>
</evidence>
<accession>A0A392VB05</accession>
<name>A0A392VB05_9FABA</name>
<organism evidence="2 3">
    <name type="scientific">Trifolium medium</name>
    <dbReference type="NCBI Taxonomy" id="97028"/>
    <lineage>
        <taxon>Eukaryota</taxon>
        <taxon>Viridiplantae</taxon>
        <taxon>Streptophyta</taxon>
        <taxon>Embryophyta</taxon>
        <taxon>Tracheophyta</taxon>
        <taxon>Spermatophyta</taxon>
        <taxon>Magnoliopsida</taxon>
        <taxon>eudicotyledons</taxon>
        <taxon>Gunneridae</taxon>
        <taxon>Pentapetalae</taxon>
        <taxon>rosids</taxon>
        <taxon>fabids</taxon>
        <taxon>Fabales</taxon>
        <taxon>Fabaceae</taxon>
        <taxon>Papilionoideae</taxon>
        <taxon>50 kb inversion clade</taxon>
        <taxon>NPAAA clade</taxon>
        <taxon>Hologalegina</taxon>
        <taxon>IRL clade</taxon>
        <taxon>Trifolieae</taxon>
        <taxon>Trifolium</taxon>
    </lineage>
</organism>
<sequence length="72" mass="7691">RFSEVGDSLGSAFSCSVLRGARTKRVRVEDLDDTSQKHPKVIDVEDPSNSLSSSLHKLTPGVPAGQFVLPPA</sequence>
<evidence type="ECO:0000256" key="1">
    <source>
        <dbReference type="SAM" id="MobiDB-lite"/>
    </source>
</evidence>
<keyword evidence="3" id="KW-1185">Reference proteome</keyword>
<dbReference type="Proteomes" id="UP000265520">
    <property type="component" value="Unassembled WGS sequence"/>
</dbReference>
<feature type="non-terminal residue" evidence="2">
    <location>
        <position position="1"/>
    </location>
</feature>